<feature type="region of interest" description="Disordered" evidence="1">
    <location>
        <begin position="108"/>
        <end position="141"/>
    </location>
</feature>
<reference evidence="2" key="1">
    <citation type="submission" date="2020-01" db="EMBL/GenBank/DDBJ databases">
        <title>Genome sequence of Kobresia littledalei, the first chromosome-level genome in the family Cyperaceae.</title>
        <authorList>
            <person name="Qu G."/>
        </authorList>
    </citation>
    <scope>NUCLEOTIDE SEQUENCE</scope>
    <source>
        <strain evidence="2">C.B.Clarke</strain>
        <tissue evidence="2">Leaf</tissue>
    </source>
</reference>
<name>A0A833VZ76_9POAL</name>
<comment type="caution">
    <text evidence="2">The sequence shown here is derived from an EMBL/GenBank/DDBJ whole genome shotgun (WGS) entry which is preliminary data.</text>
</comment>
<gene>
    <name evidence="2" type="ORF">FCM35_KLT17071</name>
</gene>
<proteinExistence type="predicted"/>
<keyword evidence="3" id="KW-1185">Reference proteome</keyword>
<evidence type="ECO:0000313" key="3">
    <source>
        <dbReference type="Proteomes" id="UP000623129"/>
    </source>
</evidence>
<evidence type="ECO:0000256" key="1">
    <source>
        <dbReference type="SAM" id="MobiDB-lite"/>
    </source>
</evidence>
<sequence>MSNHQKEDKLKASTADIVGPLLKHLELAKKEVLKYPKREEFINEISEEVVEKKKILDSIGKWDRDLIGYFGKIERNIDYWIDPNDKMTECNKPTLTNLKILNQSPQYPRANPQKFSTKPRGKAPDLLPEATRTEVGESSNKSYQENELSMVKKAINSVGTKGLCCLYSLANIPEHTILKKRLVIYWWIGLGLVSSFENTNRTAEQFGEIFFSRLVKKGVIIPLHTREHNQVIDLYIIKLAIHKHLISACKREQNLMSGICELYDGDNVNVLLNLDQRYLNSTDISGKDDALLIQLGRWRYIETVAHNGDEENGSEETKLEDHIEVDETDFLKKLGEKVTYLSLRGISRIEELLNQLEN</sequence>
<organism evidence="2 3">
    <name type="scientific">Carex littledalei</name>
    <dbReference type="NCBI Taxonomy" id="544730"/>
    <lineage>
        <taxon>Eukaryota</taxon>
        <taxon>Viridiplantae</taxon>
        <taxon>Streptophyta</taxon>
        <taxon>Embryophyta</taxon>
        <taxon>Tracheophyta</taxon>
        <taxon>Spermatophyta</taxon>
        <taxon>Magnoliopsida</taxon>
        <taxon>Liliopsida</taxon>
        <taxon>Poales</taxon>
        <taxon>Cyperaceae</taxon>
        <taxon>Cyperoideae</taxon>
        <taxon>Cariceae</taxon>
        <taxon>Carex</taxon>
        <taxon>Carex subgen. Euthyceras</taxon>
    </lineage>
</organism>
<dbReference type="Proteomes" id="UP000623129">
    <property type="component" value="Unassembled WGS sequence"/>
</dbReference>
<dbReference type="OrthoDB" id="1934998at2759"/>
<evidence type="ECO:0000313" key="2">
    <source>
        <dbReference type="EMBL" id="KAF3338234.1"/>
    </source>
</evidence>
<dbReference type="AlphaFoldDB" id="A0A833VZ76"/>
<protein>
    <submittedName>
        <fullName evidence="2">Disease resistance RPP13-like protein 4</fullName>
    </submittedName>
</protein>
<dbReference type="EMBL" id="SWLB01000005">
    <property type="protein sequence ID" value="KAF3338234.1"/>
    <property type="molecule type" value="Genomic_DNA"/>
</dbReference>
<accession>A0A833VZ76</accession>